<feature type="region of interest" description="Disordered" evidence="1">
    <location>
        <begin position="169"/>
        <end position="196"/>
    </location>
</feature>
<dbReference type="AlphaFoldDB" id="A0AAD3CGC8"/>
<feature type="compositionally biased region" description="Acidic residues" evidence="1">
    <location>
        <begin position="275"/>
        <end position="285"/>
    </location>
</feature>
<gene>
    <name evidence="2" type="ORF">CTEN210_01607</name>
</gene>
<feature type="region of interest" description="Disordered" evidence="1">
    <location>
        <begin position="272"/>
        <end position="334"/>
    </location>
</feature>
<feature type="region of interest" description="Disordered" evidence="1">
    <location>
        <begin position="86"/>
        <end position="136"/>
    </location>
</feature>
<comment type="caution">
    <text evidence="2">The sequence shown here is derived from an EMBL/GenBank/DDBJ whole genome shotgun (WGS) entry which is preliminary data.</text>
</comment>
<dbReference type="Proteomes" id="UP001054902">
    <property type="component" value="Unassembled WGS sequence"/>
</dbReference>
<keyword evidence="3" id="KW-1185">Reference proteome</keyword>
<evidence type="ECO:0000313" key="3">
    <source>
        <dbReference type="Proteomes" id="UP001054902"/>
    </source>
</evidence>
<feature type="compositionally biased region" description="Low complexity" evidence="1">
    <location>
        <begin position="120"/>
        <end position="136"/>
    </location>
</feature>
<name>A0AAD3CGC8_9STRA</name>
<feature type="compositionally biased region" description="Polar residues" evidence="1">
    <location>
        <begin position="108"/>
        <end position="119"/>
    </location>
</feature>
<accession>A0AAD3CGC8</accession>
<feature type="compositionally biased region" description="Basic and acidic residues" evidence="1">
    <location>
        <begin position="51"/>
        <end position="61"/>
    </location>
</feature>
<feature type="region of interest" description="Disordered" evidence="1">
    <location>
        <begin position="24"/>
        <end position="61"/>
    </location>
</feature>
<evidence type="ECO:0000256" key="1">
    <source>
        <dbReference type="SAM" id="MobiDB-lite"/>
    </source>
</evidence>
<sequence>MLQTKKRSYRSTVHPYYSTGIPELESESLHSSEDDPDLFFDEQCSSDVEDDKMGHESAHLDENLVDHLDGEQISVHSSHSCVSYQEIDPDEHDTPEDSIHAPLEKGLPSSSVPQPDPRTSSASSKQLKSSRSSKSWEGSEIVLNESSFVIDSSILRNLQQEMENCNLQDHFEKNGKDRKSPTSVRDYLSTSSPRSITNTKALDQDNCDMKLGSIPVTSSVSYIPEEANLDTYPVKVAGKKTGSEYQRANSGSNANFDTPKKENFARRWSFSSSVAEEDENEEEMDSFNPEPSYRPFSAVSSYKSHSRSRSSSTRSLGSNRHRPTSAKSSSSSVVSESLEKQELFLKLSDEDDLKDFKHINNFTYEGDYLFSRILRERTRIELKRQMLSTPDKELYVETAKSEWTKRETESSCSESVYGDRSVYFMI</sequence>
<protein>
    <submittedName>
        <fullName evidence="2">Uncharacterized protein</fullName>
    </submittedName>
</protein>
<organism evidence="2 3">
    <name type="scientific">Chaetoceros tenuissimus</name>
    <dbReference type="NCBI Taxonomy" id="426638"/>
    <lineage>
        <taxon>Eukaryota</taxon>
        <taxon>Sar</taxon>
        <taxon>Stramenopiles</taxon>
        <taxon>Ochrophyta</taxon>
        <taxon>Bacillariophyta</taxon>
        <taxon>Coscinodiscophyceae</taxon>
        <taxon>Chaetocerotophycidae</taxon>
        <taxon>Chaetocerotales</taxon>
        <taxon>Chaetocerotaceae</taxon>
        <taxon>Chaetoceros</taxon>
    </lineage>
</organism>
<proteinExistence type="predicted"/>
<reference evidence="2 3" key="1">
    <citation type="journal article" date="2021" name="Sci. Rep.">
        <title>The genome of the diatom Chaetoceros tenuissimus carries an ancient integrated fragment of an extant virus.</title>
        <authorList>
            <person name="Hongo Y."/>
            <person name="Kimura K."/>
            <person name="Takaki Y."/>
            <person name="Yoshida Y."/>
            <person name="Baba S."/>
            <person name="Kobayashi G."/>
            <person name="Nagasaki K."/>
            <person name="Hano T."/>
            <person name="Tomaru Y."/>
        </authorList>
    </citation>
    <scope>NUCLEOTIDE SEQUENCE [LARGE SCALE GENOMIC DNA]</scope>
    <source>
        <strain evidence="2 3">NIES-3715</strain>
    </source>
</reference>
<feature type="compositionally biased region" description="Basic and acidic residues" evidence="1">
    <location>
        <begin position="169"/>
        <end position="180"/>
    </location>
</feature>
<evidence type="ECO:0000313" key="2">
    <source>
        <dbReference type="EMBL" id="GFH45133.1"/>
    </source>
</evidence>
<feature type="compositionally biased region" description="Low complexity" evidence="1">
    <location>
        <begin position="297"/>
        <end position="318"/>
    </location>
</feature>
<dbReference type="EMBL" id="BLLK01000020">
    <property type="protein sequence ID" value="GFH45133.1"/>
    <property type="molecule type" value="Genomic_DNA"/>
</dbReference>
<feature type="compositionally biased region" description="Low complexity" evidence="1">
    <location>
        <begin position="325"/>
        <end position="334"/>
    </location>
</feature>